<comment type="caution">
    <text evidence="1">The sequence shown here is derived from an EMBL/GenBank/DDBJ whole genome shotgun (WGS) entry which is preliminary data.</text>
</comment>
<keyword evidence="2" id="KW-1185">Reference proteome</keyword>
<dbReference type="InterPro" id="IPR052895">
    <property type="entry name" value="HetReg/Transcr_Mod"/>
</dbReference>
<protein>
    <recommendedName>
        <fullName evidence="3">Heterokaryon incompatibility domain-containing protein</fullName>
    </recommendedName>
</protein>
<evidence type="ECO:0000313" key="2">
    <source>
        <dbReference type="Proteomes" id="UP001280581"/>
    </source>
</evidence>
<dbReference type="PANTHER" id="PTHR24148:SF64">
    <property type="entry name" value="HETEROKARYON INCOMPATIBILITY DOMAIN-CONTAINING PROTEIN"/>
    <property type="match status" value="1"/>
</dbReference>
<accession>A0AAN6M062</accession>
<sequence>MGAIYRNGARNLIYLGDEEVGEAINSIAAILKDATETEGSFARLRNELGAWQYSSTGIKVEYNTQSLLRFYGIPWFRRVWVLQEAALARTNECFCGSSRFDLLDATRAAAWLVHNYYFVDPDLRLQCSYTADMNDVVDDTYGYHRSGSGKAPRALYLLDLGQQRLATNPVDKVYGILDLTEDLSLFPDYRKPLAETYRDAAWGLAQAGDLSFLDYVRHRTSKKDVRQDGFPSWVPKWHIGKDLAEDPNFMSLHFDVYPGKKSSVTSLNPHGIEDSIAMDGFKLGTITQITDRMRISDLENANGLEKIISQIDNMLTELGRGNVPVDVGASSATTIVAGVDVHYKPATAAIKPGYDHLLEMVSKGSLPPSISDLPGDSNTPTVLASQYREAMANACMNRAFFITGSGHFGLGPYFAVEDDIVGVLYGLQFPVVLRPMGKDFLFLGTCYVHGIMHGEISYRSHEDEVTFSLR</sequence>
<evidence type="ECO:0000313" key="1">
    <source>
        <dbReference type="EMBL" id="KAK3210296.1"/>
    </source>
</evidence>
<name>A0AAN6M062_9PLEO</name>
<organism evidence="1 2">
    <name type="scientific">Pseudopithomyces chartarum</name>
    <dbReference type="NCBI Taxonomy" id="1892770"/>
    <lineage>
        <taxon>Eukaryota</taxon>
        <taxon>Fungi</taxon>
        <taxon>Dikarya</taxon>
        <taxon>Ascomycota</taxon>
        <taxon>Pezizomycotina</taxon>
        <taxon>Dothideomycetes</taxon>
        <taxon>Pleosporomycetidae</taxon>
        <taxon>Pleosporales</taxon>
        <taxon>Massarineae</taxon>
        <taxon>Didymosphaeriaceae</taxon>
        <taxon>Pseudopithomyces</taxon>
    </lineage>
</organism>
<dbReference type="PANTHER" id="PTHR24148">
    <property type="entry name" value="ANKYRIN REPEAT DOMAIN-CONTAINING PROTEIN 39 HOMOLOG-RELATED"/>
    <property type="match status" value="1"/>
</dbReference>
<dbReference type="EMBL" id="WVTA01000005">
    <property type="protein sequence ID" value="KAK3210296.1"/>
    <property type="molecule type" value="Genomic_DNA"/>
</dbReference>
<reference evidence="1 2" key="1">
    <citation type="submission" date="2021-02" db="EMBL/GenBank/DDBJ databases">
        <title>Genome assembly of Pseudopithomyces chartarum.</title>
        <authorList>
            <person name="Jauregui R."/>
            <person name="Singh J."/>
            <person name="Voisey C."/>
        </authorList>
    </citation>
    <scope>NUCLEOTIDE SEQUENCE [LARGE SCALE GENOMIC DNA]</scope>
    <source>
        <strain evidence="1 2">AGR01</strain>
    </source>
</reference>
<gene>
    <name evidence="1" type="ORF">GRF29_44g2240777</name>
</gene>
<dbReference type="Pfam" id="PF26639">
    <property type="entry name" value="Het-6_barrel"/>
    <property type="match status" value="1"/>
</dbReference>
<dbReference type="Proteomes" id="UP001280581">
    <property type="component" value="Unassembled WGS sequence"/>
</dbReference>
<evidence type="ECO:0008006" key="3">
    <source>
        <dbReference type="Google" id="ProtNLM"/>
    </source>
</evidence>
<proteinExistence type="predicted"/>
<dbReference type="AlphaFoldDB" id="A0AAN6M062"/>